<dbReference type="Proteomes" id="UP001198983">
    <property type="component" value="Chromosome"/>
</dbReference>
<evidence type="ECO:0008006" key="3">
    <source>
        <dbReference type="Google" id="ProtNLM"/>
    </source>
</evidence>
<keyword evidence="2" id="KW-1185">Reference proteome</keyword>
<dbReference type="AlphaFoldDB" id="A0AAX2ZII5"/>
<evidence type="ECO:0000313" key="1">
    <source>
        <dbReference type="EMBL" id="UEL48305.1"/>
    </source>
</evidence>
<organism evidence="1 2">
    <name type="scientific">Terrisporobacter hibernicus</name>
    <dbReference type="NCBI Taxonomy" id="2813371"/>
    <lineage>
        <taxon>Bacteria</taxon>
        <taxon>Bacillati</taxon>
        <taxon>Bacillota</taxon>
        <taxon>Clostridia</taxon>
        <taxon>Peptostreptococcales</taxon>
        <taxon>Peptostreptococcaceae</taxon>
        <taxon>Terrisporobacter</taxon>
    </lineage>
</organism>
<protein>
    <recommendedName>
        <fullName evidence="3">Phage protein</fullName>
    </recommendedName>
</protein>
<reference evidence="1 2" key="1">
    <citation type="journal article" date="2023" name="Int. J. Syst. Evol. Microbiol.">
        <title>Terrisporobacter hibernicus sp. nov., isolated from bovine faeces in Northern Ireland.</title>
        <authorList>
            <person name="Mitchell M."/>
            <person name="Nguyen S.V."/>
            <person name="Connor M."/>
            <person name="Fairley D.J."/>
            <person name="Donoghue O."/>
            <person name="Marshall H."/>
            <person name="Koolman L."/>
            <person name="McMullan G."/>
            <person name="Schaffer K.E."/>
            <person name="McGrath J.W."/>
            <person name="Fanning S."/>
        </authorList>
    </citation>
    <scope>NUCLEOTIDE SEQUENCE [LARGE SCALE GENOMIC DNA]</scope>
    <source>
        <strain evidence="1 2">MCA3</strain>
    </source>
</reference>
<dbReference type="KEGG" id="tem:JW646_02295"/>
<proteinExistence type="predicted"/>
<gene>
    <name evidence="1" type="ORF">JW646_02295</name>
</gene>
<evidence type="ECO:0000313" key="2">
    <source>
        <dbReference type="Proteomes" id="UP001198983"/>
    </source>
</evidence>
<accession>A0AAX2ZII5</accession>
<dbReference type="EMBL" id="CP081135">
    <property type="protein sequence ID" value="UEL48305.1"/>
    <property type="molecule type" value="Genomic_DNA"/>
</dbReference>
<name>A0AAX2ZII5_9FIRM</name>
<dbReference type="RefSeq" id="WP_228416437.1">
    <property type="nucleotide sequence ID" value="NZ_CP081135.1"/>
</dbReference>
<sequence>MSRNEEFESISARYLFEQYEIYLKVNGLSKEENKSNKLDSVEDFF</sequence>